<feature type="binding site" evidence="7">
    <location>
        <position position="267"/>
    </location>
    <ligand>
        <name>Zn(2+)</name>
        <dbReference type="ChEBI" id="CHEBI:29105"/>
        <note>catalytic</note>
    </ligand>
</feature>
<keyword evidence="6 7" id="KW-0482">Metalloprotease</keyword>
<dbReference type="PANTHER" id="PTHR10127">
    <property type="entry name" value="DISCOIDIN, CUB, EGF, LAMININ , AND ZINC METALLOPROTEASE DOMAIN CONTAINING"/>
    <property type="match status" value="1"/>
</dbReference>
<feature type="binding site" evidence="7">
    <location>
        <position position="263"/>
    </location>
    <ligand>
        <name>Zn(2+)</name>
        <dbReference type="ChEBI" id="CHEBI:29105"/>
        <note>catalytic</note>
    </ligand>
</feature>
<evidence type="ECO:0000313" key="10">
    <source>
        <dbReference type="EMBL" id="MFD1694021.1"/>
    </source>
</evidence>
<feature type="domain" description="Peptidase M12A" evidence="9">
    <location>
        <begin position="165"/>
        <end position="373"/>
    </location>
</feature>
<feature type="binding site" evidence="7">
    <location>
        <position position="273"/>
    </location>
    <ligand>
        <name>Zn(2+)</name>
        <dbReference type="ChEBI" id="CHEBI:29105"/>
        <note>catalytic</note>
    </ligand>
</feature>
<reference evidence="11" key="1">
    <citation type="journal article" date="2019" name="Int. J. Syst. Evol. Microbiol.">
        <title>The Global Catalogue of Microorganisms (GCM) 10K type strain sequencing project: providing services to taxonomists for standard genome sequencing and annotation.</title>
        <authorList>
            <consortium name="The Broad Institute Genomics Platform"/>
            <consortium name="The Broad Institute Genome Sequencing Center for Infectious Disease"/>
            <person name="Wu L."/>
            <person name="Ma J."/>
        </authorList>
    </citation>
    <scope>NUCLEOTIDE SEQUENCE [LARGE SCALE GENOMIC DNA]</scope>
    <source>
        <strain evidence="11">JCM 3369</strain>
    </source>
</reference>
<gene>
    <name evidence="10" type="ORF">ACFSC7_00690</name>
</gene>
<dbReference type="InterPro" id="IPR028994">
    <property type="entry name" value="Integrin_alpha_N"/>
</dbReference>
<dbReference type="SUPFAM" id="SSF55486">
    <property type="entry name" value="Metalloproteases ('zincins'), catalytic domain"/>
    <property type="match status" value="1"/>
</dbReference>
<evidence type="ECO:0000259" key="9">
    <source>
        <dbReference type="PROSITE" id="PS51864"/>
    </source>
</evidence>
<dbReference type="EMBL" id="JBHUFA010000001">
    <property type="protein sequence ID" value="MFD1694021.1"/>
    <property type="molecule type" value="Genomic_DNA"/>
</dbReference>
<evidence type="ECO:0000256" key="1">
    <source>
        <dbReference type="ARBA" id="ARBA00022670"/>
    </source>
</evidence>
<evidence type="ECO:0000313" key="11">
    <source>
        <dbReference type="Proteomes" id="UP001597327"/>
    </source>
</evidence>
<keyword evidence="4 7" id="KW-0378">Hydrolase</keyword>
<comment type="cofactor">
    <cofactor evidence="7">
        <name>Zn(2+)</name>
        <dbReference type="ChEBI" id="CHEBI:29105"/>
    </cofactor>
    <text evidence="7">Binds 1 zinc ion per subunit.</text>
</comment>
<dbReference type="SMART" id="SM00235">
    <property type="entry name" value="ZnMc"/>
    <property type="match status" value="1"/>
</dbReference>
<dbReference type="Pfam" id="PF01400">
    <property type="entry name" value="Astacin"/>
    <property type="match status" value="1"/>
</dbReference>
<accession>A0ABW4JS24</accession>
<dbReference type="PANTHER" id="PTHR10127:SF780">
    <property type="entry name" value="METALLOENDOPEPTIDASE"/>
    <property type="match status" value="1"/>
</dbReference>
<evidence type="ECO:0000256" key="7">
    <source>
        <dbReference type="PROSITE-ProRule" id="PRU01211"/>
    </source>
</evidence>
<keyword evidence="5 7" id="KW-0862">Zinc</keyword>
<dbReference type="PROSITE" id="PS51864">
    <property type="entry name" value="ASTACIN"/>
    <property type="match status" value="1"/>
</dbReference>
<name>A0ABW4JS24_9HYPH</name>
<sequence length="859" mass="92322">MQAPEEVSLRYFVKSDGGAEVLGGQAKLTDTIEGSLPAGEVLVVVRAPGHTLFSEKVRHGCRNALGLIGVTTNHIASLTLKLGETRSAMLRLPFASKVSRVTYRAKDGLALMDDIVLGAEDEIARRQAGDQTAPWYSGRMPAPPPQPERDLSGTGDLRTVRQPLLALSDPDLLWPDGVVPYEISAGDFTLREEGIIREHMDRIEQVSNVRFINEPGYGGKLLIRQDSSVTNVCGSSPVGRQSDEQVLILNDRCVRPGNRTVTHELLHALGMFHEQNRPDREKYVRILSDNIQEDVEGNFDRAEEDATQTLTPYDYASIMHYSSHAFGKRMAVTLGITARKTIECVAADCDEELMGGEVLSRLDQQGLRLLYPGLKDHLGGGDWHNAFAATGIAIGDLTGNGKGEVVVVSDTPVAGEARVHVLDRMTNYAPLRGSSLTGADWGNGAYGTAVAMGNIGERLAALSRDGEIPRQEVAIGRRSTVNMRMAVYGYEGAYPQGRLMPYFEIGKDWGTSSVRDIAFGDLDGDGIDEIAVATDDEDRGSGYQGTRPGAVQVIMRGRKGTAAQDQYFPLRFDGHLDGHKAIAVAWAELGCEAPYPLNGVLDPVNACGLDAAGARLPQKKELIVLTDADRKGEARIYAFSIELDSGSASGDPTKALKITRLFTAGEDWGPGARATDIAVGQLDEDALDEIAVSRDSSVNLRVKVLETDLHRNYTEPKNDNKRPIGETWARDIAASRVAMADLDGDGLDEIIVGRMPHGNKSVGFQRVMTFSWSQTKGALVTNQLVANDYPVDGSDRITALAAGDVTGDGKAELGIGNTRVTAILSGGGGFGSPSAHGVPSFRFGVLSPCRRDVCGASAK</sequence>
<protein>
    <submittedName>
        <fullName evidence="10">M12 family metallopeptidase</fullName>
    </submittedName>
</protein>
<evidence type="ECO:0000256" key="5">
    <source>
        <dbReference type="ARBA" id="ARBA00022833"/>
    </source>
</evidence>
<comment type="caution">
    <text evidence="10">The sequence shown here is derived from an EMBL/GenBank/DDBJ whole genome shotgun (WGS) entry which is preliminary data.</text>
</comment>
<keyword evidence="3" id="KW-0732">Signal</keyword>
<evidence type="ECO:0000256" key="4">
    <source>
        <dbReference type="ARBA" id="ARBA00022801"/>
    </source>
</evidence>
<proteinExistence type="predicted"/>
<dbReference type="SUPFAM" id="SSF69318">
    <property type="entry name" value="Integrin alpha N-terminal domain"/>
    <property type="match status" value="2"/>
</dbReference>
<dbReference type="RefSeq" id="WP_188318819.1">
    <property type="nucleotide sequence ID" value="NZ_JBHUFA010000001.1"/>
</dbReference>
<keyword evidence="1 7" id="KW-0645">Protease</keyword>
<comment type="caution">
    <text evidence="7">Lacks conserved residue(s) required for the propagation of feature annotation.</text>
</comment>
<dbReference type="Pfam" id="PF01839">
    <property type="entry name" value="FG-GAP"/>
    <property type="match status" value="1"/>
</dbReference>
<evidence type="ECO:0000256" key="2">
    <source>
        <dbReference type="ARBA" id="ARBA00022723"/>
    </source>
</evidence>
<dbReference type="PRINTS" id="PR00480">
    <property type="entry name" value="ASTACIN"/>
</dbReference>
<evidence type="ECO:0000256" key="3">
    <source>
        <dbReference type="ARBA" id="ARBA00022729"/>
    </source>
</evidence>
<dbReference type="InterPro" id="IPR013517">
    <property type="entry name" value="FG-GAP"/>
</dbReference>
<organism evidence="10 11">
    <name type="scientific">Roseibium aestuarii</name>
    <dbReference type="NCBI Taxonomy" id="2600299"/>
    <lineage>
        <taxon>Bacteria</taxon>
        <taxon>Pseudomonadati</taxon>
        <taxon>Pseudomonadota</taxon>
        <taxon>Alphaproteobacteria</taxon>
        <taxon>Hyphomicrobiales</taxon>
        <taxon>Stappiaceae</taxon>
        <taxon>Roseibium</taxon>
    </lineage>
</organism>
<keyword evidence="2 7" id="KW-0479">Metal-binding</keyword>
<dbReference type="CDD" id="cd04280">
    <property type="entry name" value="ZnMc_astacin_like"/>
    <property type="match status" value="1"/>
</dbReference>
<keyword evidence="11" id="KW-1185">Reference proteome</keyword>
<dbReference type="InterPro" id="IPR006026">
    <property type="entry name" value="Peptidase_Metallo"/>
</dbReference>
<dbReference type="Proteomes" id="UP001597327">
    <property type="component" value="Unassembled WGS sequence"/>
</dbReference>
<feature type="region of interest" description="Disordered" evidence="8">
    <location>
        <begin position="128"/>
        <end position="155"/>
    </location>
</feature>
<dbReference type="InterPro" id="IPR024079">
    <property type="entry name" value="MetalloPept_cat_dom_sf"/>
</dbReference>
<dbReference type="Gene3D" id="3.40.390.10">
    <property type="entry name" value="Collagenase (Catalytic Domain)"/>
    <property type="match status" value="1"/>
</dbReference>
<evidence type="ECO:0000256" key="6">
    <source>
        <dbReference type="ARBA" id="ARBA00023049"/>
    </source>
</evidence>
<dbReference type="Gene3D" id="2.130.10.130">
    <property type="entry name" value="Integrin alpha, N-terminal"/>
    <property type="match status" value="2"/>
</dbReference>
<dbReference type="InterPro" id="IPR034035">
    <property type="entry name" value="Astacin-like_dom"/>
</dbReference>
<evidence type="ECO:0000256" key="8">
    <source>
        <dbReference type="SAM" id="MobiDB-lite"/>
    </source>
</evidence>
<feature type="active site" evidence="7">
    <location>
        <position position="264"/>
    </location>
</feature>
<dbReference type="InterPro" id="IPR001506">
    <property type="entry name" value="Peptidase_M12A"/>
</dbReference>